<evidence type="ECO:0000313" key="2">
    <source>
        <dbReference type="EMBL" id="KHJ89349.1"/>
    </source>
</evidence>
<reference evidence="2 3" key="1">
    <citation type="submission" date="2014-03" db="EMBL/GenBank/DDBJ databases">
        <title>Draft genome of the hookworm Oesophagostomum dentatum.</title>
        <authorList>
            <person name="Mitreva M."/>
        </authorList>
    </citation>
    <scope>NUCLEOTIDE SEQUENCE [LARGE SCALE GENOMIC DNA]</scope>
    <source>
        <strain evidence="2 3">OD-Hann</strain>
    </source>
</reference>
<keyword evidence="3" id="KW-1185">Reference proteome</keyword>
<gene>
    <name evidence="2" type="ORF">OESDEN_10829</name>
</gene>
<protein>
    <recommendedName>
        <fullName evidence="1">DUF4440 domain-containing protein</fullName>
    </recommendedName>
</protein>
<feature type="non-terminal residue" evidence="2">
    <location>
        <position position="1"/>
    </location>
</feature>
<dbReference type="AlphaFoldDB" id="A0A0B1SWJ5"/>
<dbReference type="InterPro" id="IPR032710">
    <property type="entry name" value="NTF2-like_dom_sf"/>
</dbReference>
<dbReference type="Gene3D" id="3.10.450.50">
    <property type="match status" value="1"/>
</dbReference>
<dbReference type="OrthoDB" id="5793381at2759"/>
<dbReference type="PANTHER" id="PTHR31664:SF4">
    <property type="entry name" value="DUF4440 DOMAIN-CONTAINING PROTEIN"/>
    <property type="match status" value="1"/>
</dbReference>
<dbReference type="SUPFAM" id="SSF54427">
    <property type="entry name" value="NTF2-like"/>
    <property type="match status" value="1"/>
</dbReference>
<evidence type="ECO:0000259" key="1">
    <source>
        <dbReference type="Pfam" id="PF14534"/>
    </source>
</evidence>
<dbReference type="EMBL" id="KN554339">
    <property type="protein sequence ID" value="KHJ89349.1"/>
    <property type="molecule type" value="Genomic_DNA"/>
</dbReference>
<name>A0A0B1SWJ5_OESDE</name>
<evidence type="ECO:0000313" key="3">
    <source>
        <dbReference type="Proteomes" id="UP000053660"/>
    </source>
</evidence>
<dbReference type="Pfam" id="PF14534">
    <property type="entry name" value="DUF4440"/>
    <property type="match status" value="1"/>
</dbReference>
<proteinExistence type="predicted"/>
<feature type="domain" description="DUF4440" evidence="1">
    <location>
        <begin position="31"/>
        <end position="129"/>
    </location>
</feature>
<organism evidence="2 3">
    <name type="scientific">Oesophagostomum dentatum</name>
    <name type="common">Nodular worm</name>
    <dbReference type="NCBI Taxonomy" id="61180"/>
    <lineage>
        <taxon>Eukaryota</taxon>
        <taxon>Metazoa</taxon>
        <taxon>Ecdysozoa</taxon>
        <taxon>Nematoda</taxon>
        <taxon>Chromadorea</taxon>
        <taxon>Rhabditida</taxon>
        <taxon>Rhabditina</taxon>
        <taxon>Rhabditomorpha</taxon>
        <taxon>Strongyloidea</taxon>
        <taxon>Strongylidae</taxon>
        <taxon>Oesophagostomum</taxon>
    </lineage>
</organism>
<dbReference type="Proteomes" id="UP000053660">
    <property type="component" value="Unassembled WGS sequence"/>
</dbReference>
<dbReference type="PANTHER" id="PTHR31664">
    <property type="entry name" value="PROTEIN CBG16427"/>
    <property type="match status" value="1"/>
</dbReference>
<sequence length="139" mass="16061">LQDPYSKAIISCNRFYFLPEAKKIIHPLCEDYAKHRDGHDFEKAAAHLDPNAVIVHIGKKATYGKETLKKDLEEFAAKMGKVTTKVTNDHYQMSEDFIMCKGDYEMTTEKAGAHKGKFTQIWRKHGETYLLLLEEYSME</sequence>
<dbReference type="InterPro" id="IPR027843">
    <property type="entry name" value="DUF4440"/>
</dbReference>
<accession>A0A0B1SWJ5</accession>